<dbReference type="PANTHER" id="PTHR36388:SF1">
    <property type="entry name" value="OS02G0469000 PROTEIN"/>
    <property type="match status" value="1"/>
</dbReference>
<protein>
    <submittedName>
        <fullName evidence="2">Uncharacterized protein</fullName>
    </submittedName>
</protein>
<gene>
    <name evidence="2" type="ORF">Ahy_B03g066221</name>
</gene>
<dbReference type="Proteomes" id="UP000289738">
    <property type="component" value="Chromosome B03"/>
</dbReference>
<dbReference type="EMBL" id="SDMP01000013">
    <property type="protein sequence ID" value="RYR20990.1"/>
    <property type="molecule type" value="Genomic_DNA"/>
</dbReference>
<feature type="region of interest" description="Disordered" evidence="1">
    <location>
        <begin position="310"/>
        <end position="334"/>
    </location>
</feature>
<comment type="caution">
    <text evidence="2">The sequence shown here is derived from an EMBL/GenBank/DDBJ whole genome shotgun (WGS) entry which is preliminary data.</text>
</comment>
<name>A0A445A3H3_ARAHY</name>
<dbReference type="STRING" id="3818.A0A445A3H3"/>
<organism evidence="2 3">
    <name type="scientific">Arachis hypogaea</name>
    <name type="common">Peanut</name>
    <dbReference type="NCBI Taxonomy" id="3818"/>
    <lineage>
        <taxon>Eukaryota</taxon>
        <taxon>Viridiplantae</taxon>
        <taxon>Streptophyta</taxon>
        <taxon>Embryophyta</taxon>
        <taxon>Tracheophyta</taxon>
        <taxon>Spermatophyta</taxon>
        <taxon>Magnoliopsida</taxon>
        <taxon>eudicotyledons</taxon>
        <taxon>Gunneridae</taxon>
        <taxon>Pentapetalae</taxon>
        <taxon>rosids</taxon>
        <taxon>fabids</taxon>
        <taxon>Fabales</taxon>
        <taxon>Fabaceae</taxon>
        <taxon>Papilionoideae</taxon>
        <taxon>50 kb inversion clade</taxon>
        <taxon>dalbergioids sensu lato</taxon>
        <taxon>Dalbergieae</taxon>
        <taxon>Pterocarpus clade</taxon>
        <taxon>Arachis</taxon>
    </lineage>
</organism>
<accession>A0A445A3H3</accession>
<evidence type="ECO:0000256" key="1">
    <source>
        <dbReference type="SAM" id="MobiDB-lite"/>
    </source>
</evidence>
<reference evidence="2 3" key="1">
    <citation type="submission" date="2019-01" db="EMBL/GenBank/DDBJ databases">
        <title>Sequencing of cultivated peanut Arachis hypogaea provides insights into genome evolution and oil improvement.</title>
        <authorList>
            <person name="Chen X."/>
        </authorList>
    </citation>
    <scope>NUCLEOTIDE SEQUENCE [LARGE SCALE GENOMIC DNA]</scope>
    <source>
        <strain evidence="3">cv. Fuhuasheng</strain>
        <tissue evidence="2">Leaves</tissue>
    </source>
</reference>
<proteinExistence type="predicted"/>
<dbReference type="AlphaFoldDB" id="A0A445A3H3"/>
<sequence>MVIYSKFEEPILSLKFDHNLSVQVKNNFSSSLTTKPLHVPGEASRIACGSTTRTRGATLSFCRQKTACRVGTPLSRHLIAVMDVEDTQSEVSISSGIFNSAYSQQNEVVSPEDLAWIDSCLTEDLNVPESSWIHVENALLEIISSQPQSFNTGIEDTEILPSAVEINQKSSTYHVKHSLEPSSTSDVNPLALAAESSANENLDSEERVTLQSLSLYGNPFRPTYNEDSKENETFDFRINLDSSAYDVEDMSENIFKIWDLDVQSEEGELVKQLEKALSESPLQVVPSSSENSGKWKDFSLDDLIGGMTDLSIDNQVEKKPKTAPENYVKRQRGP</sequence>
<dbReference type="PANTHER" id="PTHR36388">
    <property type="entry name" value="OS02G0469000 PROTEIN"/>
    <property type="match status" value="1"/>
</dbReference>
<evidence type="ECO:0000313" key="2">
    <source>
        <dbReference type="EMBL" id="RYR20990.1"/>
    </source>
</evidence>
<evidence type="ECO:0000313" key="3">
    <source>
        <dbReference type="Proteomes" id="UP000289738"/>
    </source>
</evidence>
<keyword evidence="3" id="KW-1185">Reference proteome</keyword>